<organism evidence="7 8">
    <name type="scientific">uncultured phage cr107_1</name>
    <dbReference type="NCBI Taxonomy" id="2772061"/>
    <lineage>
        <taxon>Viruses</taxon>
        <taxon>Duplodnaviria</taxon>
        <taxon>Heunggongvirae</taxon>
        <taxon>Uroviricota</taxon>
        <taxon>Caudoviricetes</taxon>
        <taxon>Crassvirales</taxon>
        <taxon>Intestiviridae</taxon>
        <taxon>Churivirinae</taxon>
        <taxon>Jahgtovirus</taxon>
        <taxon>Jahgtovirus intestinihominis</taxon>
    </lineage>
</organism>
<dbReference type="SUPFAM" id="SSF56091">
    <property type="entry name" value="DNA ligase/mRNA capping enzyme, catalytic domain"/>
    <property type="match status" value="1"/>
</dbReference>
<keyword evidence="8" id="KW-1185">Reference proteome</keyword>
<evidence type="ECO:0000256" key="5">
    <source>
        <dbReference type="ARBA" id="ARBA00023204"/>
    </source>
</evidence>
<proteinExistence type="inferred from homology"/>
<dbReference type="InterPro" id="IPR050326">
    <property type="entry name" value="NAD_dep_DNA_ligaseB"/>
</dbReference>
<evidence type="ECO:0000313" key="7">
    <source>
        <dbReference type="EMBL" id="QOR58235.1"/>
    </source>
</evidence>
<reference evidence="7 8" key="1">
    <citation type="submission" date="2020-07" db="EMBL/GenBank/DDBJ databases">
        <title>Taxonomic proposal: Crassvirales, a new order of highly abundant and diverse bacterial viruses.</title>
        <authorList>
            <person name="Shkoporov A.N."/>
            <person name="Stockdale S.R."/>
            <person name="Guerin E."/>
            <person name="Ross R.P."/>
            <person name="Hill C."/>
        </authorList>
    </citation>
    <scope>NUCLEOTIDE SEQUENCE [LARGE SCALE GENOMIC DNA]</scope>
</reference>
<dbReference type="InterPro" id="IPR012310">
    <property type="entry name" value="DNA_ligase_ATP-dep_cent"/>
</dbReference>
<keyword evidence="2 7" id="KW-0436">Ligase</keyword>
<sequence>MSESKSIILYKRNAQGKPIFWSAEILGHKIILKYGIVGKEGTTSEYVPPRGVEKEWKTIVAAKRREGGMELSELYDAAPQEIPNIEALKHYLDMYLPKYNTNNEGFVLPMLAKIYEYNNEQNLLAQIKINGVRCNISAVMRGEGFFKTKGLVFHSRKGLEYKCPVLENILLDDVITDKLFNRMLEDNLVLDGELYIPGLELNDILSAAENLKSPYNRFLQFWCYDLAIDDMIQTNRISLLKSEFGKFKMPNYVNAKAILDYHMNNKNRFVLIHTYDNVNGDEDIIKYRDIFVEAKFEGAILRNPYATYQFGKRNSTMYKSKPILDGKFEILDIIPEGAKRPNFSKFVLRNDINGETFECMPVGDASTRQSYLINKDKFIGKIAFAEFRCRSGVKEVPSHGNVIKILDDESTRLPNNIEEES</sequence>
<evidence type="ECO:0000313" key="8">
    <source>
        <dbReference type="Proteomes" id="UP000593899"/>
    </source>
</evidence>
<dbReference type="KEGG" id="vg:65128691"/>
<feature type="domain" description="ATP-dependent DNA ligase family profile" evidence="6">
    <location>
        <begin position="109"/>
        <end position="321"/>
    </location>
</feature>
<dbReference type="GO" id="GO:0005524">
    <property type="term" value="F:ATP binding"/>
    <property type="evidence" value="ECO:0007669"/>
    <property type="project" value="InterPro"/>
</dbReference>
<dbReference type="PANTHER" id="PTHR47810">
    <property type="entry name" value="DNA LIGASE"/>
    <property type="match status" value="1"/>
</dbReference>
<dbReference type="PANTHER" id="PTHR47810:SF5">
    <property type="entry name" value="LIGASE, PUTATIVE-RELATED"/>
    <property type="match status" value="1"/>
</dbReference>
<dbReference type="Gene3D" id="3.30.470.30">
    <property type="entry name" value="DNA ligase/mRNA capping enzyme"/>
    <property type="match status" value="1"/>
</dbReference>
<evidence type="ECO:0000256" key="3">
    <source>
        <dbReference type="ARBA" id="ARBA00022705"/>
    </source>
</evidence>
<dbReference type="GO" id="GO:0006310">
    <property type="term" value="P:DNA recombination"/>
    <property type="evidence" value="ECO:0007669"/>
    <property type="project" value="InterPro"/>
</dbReference>
<accession>A0A7M1RUY4</accession>
<evidence type="ECO:0000256" key="1">
    <source>
        <dbReference type="ARBA" id="ARBA00007572"/>
    </source>
</evidence>
<dbReference type="Proteomes" id="UP000593899">
    <property type="component" value="Segment"/>
</dbReference>
<evidence type="ECO:0000256" key="2">
    <source>
        <dbReference type="ARBA" id="ARBA00022598"/>
    </source>
</evidence>
<evidence type="ECO:0000256" key="4">
    <source>
        <dbReference type="ARBA" id="ARBA00022763"/>
    </source>
</evidence>
<dbReference type="GeneID" id="65128691"/>
<dbReference type="RefSeq" id="YP_010110393.1">
    <property type="nucleotide sequence ID" value="NC_055870.1"/>
</dbReference>
<dbReference type="GO" id="GO:0006260">
    <property type="term" value="P:DNA replication"/>
    <property type="evidence" value="ECO:0007669"/>
    <property type="project" value="UniProtKB-KW"/>
</dbReference>
<keyword evidence="3" id="KW-0235">DNA replication</keyword>
<dbReference type="GO" id="GO:0006281">
    <property type="term" value="P:DNA repair"/>
    <property type="evidence" value="ECO:0007669"/>
    <property type="project" value="UniProtKB-KW"/>
</dbReference>
<dbReference type="Pfam" id="PF01068">
    <property type="entry name" value="DNA_ligase_A_M"/>
    <property type="match status" value="1"/>
</dbReference>
<keyword evidence="4" id="KW-0227">DNA damage</keyword>
<evidence type="ECO:0000259" key="6">
    <source>
        <dbReference type="Pfam" id="PF01068"/>
    </source>
</evidence>
<protein>
    <submittedName>
        <fullName evidence="7">DNA ligase</fullName>
    </submittedName>
</protein>
<dbReference type="GO" id="GO:0003910">
    <property type="term" value="F:DNA ligase (ATP) activity"/>
    <property type="evidence" value="ECO:0007669"/>
    <property type="project" value="InterPro"/>
</dbReference>
<name>A0A7M1RUY4_9CAUD</name>
<dbReference type="EMBL" id="MT774377">
    <property type="protein sequence ID" value="QOR58235.1"/>
    <property type="molecule type" value="Genomic_DNA"/>
</dbReference>
<keyword evidence="5" id="KW-0234">DNA repair</keyword>
<comment type="similarity">
    <text evidence="1">Belongs to the ATP-dependent DNA ligase family.</text>
</comment>